<accession>A0A2W5UAS0</accession>
<dbReference type="Proteomes" id="UP000248975">
    <property type="component" value="Unassembled WGS sequence"/>
</dbReference>
<name>A0A2W5UAS0_CERSP</name>
<sequence length="565" mass="64188">MALTGLRPLKETNTLGSSASRYAILNGAYDIYVQDEYDKAGANQPYYAAKWIKLAAGTYQVRFIFDDTGTMSLNGGVAVNGSNGGGWTVPATGSFTVAKDDVYRLDLFYQNTPDKTPSFMSYEIRKDGVLVEVSRAQDFIGDLKPIPDAALGPKPPYNSDVRLSYPIFLPKPDWQYGVMERLEWLTDVLQSESGAEQRRKLRQYPRRSLEATFSRFGINRNLLDSYVVGVGQANGLVPLWWDETKIESAYAGSVDIFGDFKRREFFVNDVVIIRRDNALDYELNIVKERSDTKLVMLYGTQKDTPGGASITPVRVAQIRESMNGSRLTDEVQQYQLRFFTVEAANYTTFWTQPFYDRTNLPIIMWKFDYREQVALTFDRNAYSYDNQVGNPYIVDPGNGATTGVKLSYQIYGREMMHDFKQNIYKMSGRWREFHLPSGHNEFELSRDISESEGALIIYRSGYSQYNLRNQPIRGDILIEMYDGSYVANTVISSRVIGDEEWLFLTETIPSTPKAEVLRISYMPRSRLDIDAVEINRLTDADGASLVSLTCKAIVERRNAPPVPMT</sequence>
<evidence type="ECO:0000313" key="2">
    <source>
        <dbReference type="Proteomes" id="UP000248975"/>
    </source>
</evidence>
<proteinExistence type="predicted"/>
<reference evidence="1 2" key="1">
    <citation type="submission" date="2017-08" db="EMBL/GenBank/DDBJ databases">
        <title>Infants hospitalized years apart are colonized by the same room-sourced microbial strains.</title>
        <authorList>
            <person name="Brooks B."/>
            <person name="Olm M.R."/>
            <person name="Firek B.A."/>
            <person name="Baker R."/>
            <person name="Thomas B.C."/>
            <person name="Morowitz M.J."/>
            <person name="Banfield J.F."/>
        </authorList>
    </citation>
    <scope>NUCLEOTIDE SEQUENCE [LARGE SCALE GENOMIC DNA]</scope>
    <source>
        <strain evidence="1">S2_003_000_R2_11</strain>
    </source>
</reference>
<gene>
    <name evidence="1" type="ORF">DI533_20485</name>
</gene>
<comment type="caution">
    <text evidence="1">The sequence shown here is derived from an EMBL/GenBank/DDBJ whole genome shotgun (WGS) entry which is preliminary data.</text>
</comment>
<protein>
    <recommendedName>
        <fullName evidence="3">PA14 domain-containing protein</fullName>
    </recommendedName>
</protein>
<evidence type="ECO:0008006" key="3">
    <source>
        <dbReference type="Google" id="ProtNLM"/>
    </source>
</evidence>
<dbReference type="AlphaFoldDB" id="A0A2W5UAS0"/>
<organism evidence="1 2">
    <name type="scientific">Cereibacter sphaeroides</name>
    <name type="common">Rhodobacter sphaeroides</name>
    <dbReference type="NCBI Taxonomy" id="1063"/>
    <lineage>
        <taxon>Bacteria</taxon>
        <taxon>Pseudomonadati</taxon>
        <taxon>Pseudomonadota</taxon>
        <taxon>Alphaproteobacteria</taxon>
        <taxon>Rhodobacterales</taxon>
        <taxon>Paracoccaceae</taxon>
        <taxon>Cereibacter</taxon>
    </lineage>
</organism>
<dbReference type="EMBL" id="QFQS01000010">
    <property type="protein sequence ID" value="PZQ95040.1"/>
    <property type="molecule type" value="Genomic_DNA"/>
</dbReference>
<evidence type="ECO:0000313" key="1">
    <source>
        <dbReference type="EMBL" id="PZQ95040.1"/>
    </source>
</evidence>